<keyword evidence="14" id="KW-0503">Monooxygenase</keyword>
<feature type="compositionally biased region" description="Polar residues" evidence="23">
    <location>
        <begin position="1342"/>
        <end position="1351"/>
    </location>
</feature>
<feature type="domain" description="LIM zinc-binding" evidence="25">
    <location>
        <begin position="792"/>
        <end position="854"/>
    </location>
</feature>
<feature type="compositionally biased region" description="Acidic residues" evidence="23">
    <location>
        <begin position="1144"/>
        <end position="1153"/>
    </location>
</feature>
<feature type="domain" description="BMERB" evidence="26">
    <location>
        <begin position="1949"/>
        <end position="2120"/>
    </location>
</feature>
<evidence type="ECO:0000256" key="5">
    <source>
        <dbReference type="ARBA" id="ARBA00012709"/>
    </source>
</evidence>
<evidence type="ECO:0000259" key="24">
    <source>
        <dbReference type="PROSITE" id="PS50021"/>
    </source>
</evidence>
<dbReference type="OrthoDB" id="20799at2759"/>
<dbReference type="InterPro" id="IPR002938">
    <property type="entry name" value="FAD-bd"/>
</dbReference>
<keyword evidence="19" id="KW-0539">Nucleus</keyword>
<feature type="region of interest" description="Disordered" evidence="23">
    <location>
        <begin position="1103"/>
        <end position="1258"/>
    </location>
</feature>
<dbReference type="GO" id="GO:0071949">
    <property type="term" value="F:FAD binding"/>
    <property type="evidence" value="ECO:0007669"/>
    <property type="project" value="InterPro"/>
</dbReference>
<feature type="domain" description="Calponin-homology (CH)" evidence="24">
    <location>
        <begin position="517"/>
        <end position="623"/>
    </location>
</feature>
<evidence type="ECO:0000256" key="9">
    <source>
        <dbReference type="ARBA" id="ARBA00022723"/>
    </source>
</evidence>
<dbReference type="SUPFAM" id="SSF57716">
    <property type="entry name" value="Glucocorticoid receptor-like (DNA-binding domain)"/>
    <property type="match status" value="1"/>
</dbReference>
<feature type="compositionally biased region" description="Polar residues" evidence="23">
    <location>
        <begin position="1475"/>
        <end position="1484"/>
    </location>
</feature>
<feature type="compositionally biased region" description="Basic and acidic residues" evidence="23">
    <location>
        <begin position="1485"/>
        <end position="1498"/>
    </location>
</feature>
<keyword evidence="7" id="KW-0963">Cytoplasm</keyword>
<dbReference type="PROSITE" id="PS50023">
    <property type="entry name" value="LIM_DOMAIN_2"/>
    <property type="match status" value="1"/>
</dbReference>
<dbReference type="SUPFAM" id="SSF47576">
    <property type="entry name" value="Calponin-homology domain, CH-domain"/>
    <property type="match status" value="1"/>
</dbReference>
<feature type="compositionally biased region" description="Low complexity" evidence="23">
    <location>
        <begin position="1111"/>
        <end position="1121"/>
    </location>
</feature>
<keyword evidence="13" id="KW-0560">Oxidoreductase</keyword>
<keyword evidence="6" id="KW-0268">Exocytosis</keyword>
<gene>
    <name evidence="28" type="primary">MICAL3</name>
</gene>
<dbReference type="EC" id="1.14.13.225" evidence="5"/>
<keyword evidence="27" id="KW-1185">Reference proteome</keyword>
<evidence type="ECO:0000256" key="12">
    <source>
        <dbReference type="ARBA" id="ARBA00022857"/>
    </source>
</evidence>
<dbReference type="RefSeq" id="XP_017660191.1">
    <property type="nucleotide sequence ID" value="XM_017804702.1"/>
</dbReference>
<accession>A0A6J0GFV9</accession>
<comment type="catalytic activity">
    <reaction evidence="20">
        <text>L-methionyl-[F-actin] + NADPH + O2 + H(+) = L-methionyl-(R)-S-oxide-[F-actin] + NADP(+) + H2O</text>
        <dbReference type="Rhea" id="RHEA:51308"/>
        <dbReference type="Rhea" id="RHEA-COMP:12953"/>
        <dbReference type="Rhea" id="RHEA-COMP:12956"/>
        <dbReference type="ChEBI" id="CHEBI:15377"/>
        <dbReference type="ChEBI" id="CHEBI:15378"/>
        <dbReference type="ChEBI" id="CHEBI:15379"/>
        <dbReference type="ChEBI" id="CHEBI:16044"/>
        <dbReference type="ChEBI" id="CHEBI:45764"/>
        <dbReference type="ChEBI" id="CHEBI:57783"/>
        <dbReference type="ChEBI" id="CHEBI:58349"/>
        <dbReference type="EC" id="1.14.13.225"/>
    </reaction>
</comment>
<name>A0A6J0GFV9_9PASS</name>
<evidence type="ECO:0000256" key="19">
    <source>
        <dbReference type="ARBA" id="ARBA00023242"/>
    </source>
</evidence>
<evidence type="ECO:0000256" key="4">
    <source>
        <dbReference type="ARBA" id="ARBA00008223"/>
    </source>
</evidence>
<feature type="compositionally biased region" description="Basic and acidic residues" evidence="23">
    <location>
        <begin position="1591"/>
        <end position="1602"/>
    </location>
</feature>
<evidence type="ECO:0000256" key="22">
    <source>
        <dbReference type="SAM" id="Coils"/>
    </source>
</evidence>
<evidence type="ECO:0000256" key="16">
    <source>
        <dbReference type="ARBA" id="ARBA00023054"/>
    </source>
</evidence>
<keyword evidence="12" id="KW-0521">NADP</keyword>
<dbReference type="Gene3D" id="2.10.110.10">
    <property type="entry name" value="Cysteine Rich Protein"/>
    <property type="match status" value="1"/>
</dbReference>
<keyword evidence="15 21" id="KW-0440">LIM domain</keyword>
<reference evidence="28" key="1">
    <citation type="submission" date="2025-08" db="UniProtKB">
        <authorList>
            <consortium name="RefSeq"/>
        </authorList>
    </citation>
    <scope>IDENTIFICATION</scope>
</reference>
<feature type="region of interest" description="Disordered" evidence="23">
    <location>
        <begin position="657"/>
        <end position="702"/>
    </location>
</feature>
<feature type="compositionally biased region" description="Acidic residues" evidence="23">
    <location>
        <begin position="1163"/>
        <end position="1183"/>
    </location>
</feature>
<keyword evidence="18" id="KW-0206">Cytoskeleton</keyword>
<dbReference type="PANTHER" id="PTHR23167:SF51">
    <property type="entry name" value="[F-ACTIN]-MONOOXYGENASE MICAL3"/>
    <property type="match status" value="1"/>
</dbReference>
<feature type="region of interest" description="Disordered" evidence="23">
    <location>
        <begin position="1885"/>
        <end position="1906"/>
    </location>
</feature>
<evidence type="ECO:0000256" key="15">
    <source>
        <dbReference type="ARBA" id="ARBA00023038"/>
    </source>
</evidence>
<proteinExistence type="inferred from homology"/>
<dbReference type="InterPro" id="IPR001715">
    <property type="entry name" value="CH_dom"/>
</dbReference>
<dbReference type="GO" id="GO:0120501">
    <property type="term" value="F:F-actin monooxygenase activity"/>
    <property type="evidence" value="ECO:0007669"/>
    <property type="project" value="UniProtKB-EC"/>
</dbReference>
<feature type="compositionally biased region" description="Polar residues" evidence="23">
    <location>
        <begin position="1851"/>
        <end position="1861"/>
    </location>
</feature>
<sequence>MEESKNEKVNQAHVLFDRFVQASTCKGTLKAFQELCDYLELKPKDYRSFYHKLKSKLNYWKAKALWAKLDKRGSHKDYKKGKACANTKCLIIGAGPCGLRTAIDLSFLGAKVVVIEKRDAFSRNNVLHLWPFTIHDLRGLGAKKFYGKFCAGSIDHISIRQLQLILLKVALILGIEIHVNVEFRGLVYPPEDQENERIGWRALVHPKTHPVSEYEFEVIIGGDGRRNTLEGFRRKEFRGKLAIAITANFINRNTTAEAKVEEISGVAFIFNQKFFQDLREATGIDLENIVYYKDDTHYFVMTAKKQSLLEKGVIRHDHADTEVLLSRENVDQEALLNYAREAADFSTNQQLPSLDFAINHYGQPDVAMFDFTCMYASENAALVREQNGHQLLVALVGDSLLEPFWPMGTGIARGFLAAMDSAWMVRSWSLGASPLEVLAERESIYRLLPQTTPENVSKNFSHYSIDPATRYPNINVNFLRPQQVRHLYNTGDLKDIHLEIENFVNSRTPKLTRNESVARSSKLLSWCQRQTDGYAGVNVTDLTMSWKSGLALCAIIHRYRPDLIDFDSLDEHDVEKNNQLAFDIAEKEFGISPIMTGKEMASVGEPDKLSMVMYLTQFYEMFKDTIPSSDSLDLNAEEKAALIASTKSPISFLSKLGQSISRKRTPKDKKEKELDGAGKRRKTSQSEDEDLPRSYREERPTLVSALTERRIDAAIGNQNKVKSMATQLLAKFEENAPVPSSSLRRQQPVLPYQERVHNQPSSRREQGRLAPIPQWKQGSLKKEFPQNLGGSDVCYFCRKRVYVMERLSAEGKFFHRSCFKCEYCATTLRLSSYAYDIEDGKFYCKPHYCYRLSGYAQRKRPAVGPLSGKDNKGPLQDAMASDGNGRANTIPASAERAPGSNVNGLEEPSLAKRLRGTPERIELENYRLSLQREEELEEVPEETLAEHNLSSVLDKGTEEDVPSSSSESEMEEEDEEEEDELLLPQQPPSDLGGVPWKEAVRIHALLKGKSEEEIEAEENHEIEDKDDYDEEEYEEEEDEESSEEGEYNPWERELQQGLWLQRLSDEEDSGTYKAGNLRLQQIVNPVDPLEILADVHWTHIREKEEEEKMVSASKSSTSRASDLPSVRHEAVQAWLETVPGAPCEDNDVEDELGTEPADTEGQAGEEGDTGAELDDDDIASDAEAEFRLHRGGVEQAELKVSEDEEDEEEAEGASSSVAEDPCKPSIPIQASSDSVLPLSPAASPKAKQAEDIRDPLAEVRRAIKSPEARFFPEPFVLEEGPKDEIPKERRVKSPLVPLSPVLSQPVASPEAIAPTSLAESQPAAPTLAPSPKSAQMPICSQPLPSAETSIPSPVEPPVCFQPVPALTSTPLAKLVLRGQDGEVEKLGSPTTAEEALKRSSLVEEFWMKSAEIRRSLGLTPVERNKRPETNFTVSALETTPLKGFSSKNISGDERIHPVKPQPAPRRQGLSKLENEQISLLTPKSPSEKELKIAGEVRGDVSSSSGLGLQESSSNMRTMASQSFNTSDSTMLTPPSSPPPPPPQDEEPATLRRKRYQALWQNEVEARSPPTPASTPPVLRHQEPAPAAKETTPAKREDVRKSFAESVDEIPFADDVEDTYDDRTEDSSLHEKFFTPPTSRPRPEKPLVLPLVKENGGPPSVEGGVNQKKRLFPEISVEAKELAEERMRAREKSVKSQALRDAMAKQLCKMKDMEMAAAAATAATRARKASSMPLKTKELFYESPKHLALKLAEGSTRKHNSASEKFSTPPADMAGPEGSVSSSEGSSGKSKKRSSLFSPRKNKKEKKSKNDSRLSDKSSGGTEEATKPRSLWKSVFSGYKKDKKKKTDDKSCPSTPSSSATVDSGKRKASPLITAADLQLRQHLSFSEDSDLSSDDVLERSSQKSKRESIYVPHALAFKRSYSSKRAYTEEELNAKLTRRVQKAARRQAKQEELKRLHRAQIIQRQLEQVEEKQRQLEERGVAVEKALRGEAVEPNAGTPRRRPLSFCPCCAHEGMGKKDDPKLMQEWFKLVQEKNALVRYESELMIFARELELEDRQSRLQQELRERMAVEDHLKTDEELSEEKRILNEMLEVVEQRDSLVALLEEQRLREKEEDKDLEAVMLSKGFSLNWS</sequence>
<evidence type="ECO:0000256" key="14">
    <source>
        <dbReference type="ARBA" id="ARBA00023033"/>
    </source>
</evidence>
<comment type="similarity">
    <text evidence="4">Belongs to the Mical family.</text>
</comment>
<evidence type="ECO:0000313" key="28">
    <source>
        <dbReference type="RefSeq" id="XP_017660191.1"/>
    </source>
</evidence>
<evidence type="ECO:0000313" key="27">
    <source>
        <dbReference type="Proteomes" id="UP000504624"/>
    </source>
</evidence>
<comment type="subcellular location">
    <subcellularLocation>
        <location evidence="3">Cytoplasm</location>
        <location evidence="3">Cytoskeleton</location>
    </subcellularLocation>
    <subcellularLocation>
        <location evidence="2">Nucleus</location>
    </subcellularLocation>
</comment>
<feature type="compositionally biased region" description="Acidic residues" evidence="23">
    <location>
        <begin position="934"/>
        <end position="943"/>
    </location>
</feature>
<feature type="region of interest" description="Disordered" evidence="23">
    <location>
        <begin position="933"/>
        <end position="1053"/>
    </location>
</feature>
<feature type="compositionally biased region" description="Basic and acidic residues" evidence="23">
    <location>
        <begin position="1896"/>
        <end position="1906"/>
    </location>
</feature>
<evidence type="ECO:0000256" key="11">
    <source>
        <dbReference type="ARBA" id="ARBA00022833"/>
    </source>
</evidence>
<dbReference type="GO" id="GO:0046872">
    <property type="term" value="F:metal ion binding"/>
    <property type="evidence" value="ECO:0007669"/>
    <property type="project" value="UniProtKB-KW"/>
</dbReference>
<dbReference type="SMART" id="SM00033">
    <property type="entry name" value="CH"/>
    <property type="match status" value="1"/>
</dbReference>
<dbReference type="GO" id="GO:0005856">
    <property type="term" value="C:cytoskeleton"/>
    <property type="evidence" value="ECO:0007669"/>
    <property type="project" value="UniProtKB-SubCell"/>
</dbReference>
<evidence type="ECO:0000256" key="17">
    <source>
        <dbReference type="ARBA" id="ARBA00023203"/>
    </source>
</evidence>
<comment type="cofactor">
    <cofactor evidence="1">
        <name>FAD</name>
        <dbReference type="ChEBI" id="CHEBI:57692"/>
    </cofactor>
</comment>
<feature type="compositionally biased region" description="Polar residues" evidence="23">
    <location>
        <begin position="1514"/>
        <end position="1532"/>
    </location>
</feature>
<dbReference type="PROSITE" id="PS00478">
    <property type="entry name" value="LIM_DOMAIN_1"/>
    <property type="match status" value="1"/>
</dbReference>
<dbReference type="InterPro" id="IPR036188">
    <property type="entry name" value="FAD/NAD-bd_sf"/>
</dbReference>
<evidence type="ECO:0000256" key="8">
    <source>
        <dbReference type="ARBA" id="ARBA00022630"/>
    </source>
</evidence>
<dbReference type="GO" id="GO:0006887">
    <property type="term" value="P:exocytosis"/>
    <property type="evidence" value="ECO:0007669"/>
    <property type="project" value="UniProtKB-KW"/>
</dbReference>
<keyword evidence="8" id="KW-0285">Flavoprotein</keyword>
<dbReference type="PANTHER" id="PTHR23167">
    <property type="entry name" value="CALPONIN HOMOLOGY DOMAIN-CONTAINING PROTEIN DDB_G0272472-RELATED"/>
    <property type="match status" value="1"/>
</dbReference>
<keyword evidence="10" id="KW-0274">FAD</keyword>
<feature type="region of interest" description="Disordered" evidence="23">
    <location>
        <begin position="861"/>
        <end position="913"/>
    </location>
</feature>
<dbReference type="FunFam" id="1.10.418.10:FF:000026">
    <property type="entry name" value="protein-methionine sulfoxide oxidase MICAL3 isoform X1"/>
    <property type="match status" value="1"/>
</dbReference>
<evidence type="ECO:0000256" key="7">
    <source>
        <dbReference type="ARBA" id="ARBA00022490"/>
    </source>
</evidence>
<evidence type="ECO:0000256" key="3">
    <source>
        <dbReference type="ARBA" id="ARBA00004245"/>
    </source>
</evidence>
<dbReference type="CTD" id="57553"/>
<dbReference type="FunFam" id="3.50.50.60:FF:000004">
    <property type="entry name" value="protein-methionine sulfoxide oxidase MICAL2 isoform X1"/>
    <property type="match status" value="1"/>
</dbReference>
<feature type="coiled-coil region" evidence="22">
    <location>
        <begin position="1933"/>
        <end position="1986"/>
    </location>
</feature>
<feature type="compositionally biased region" description="Acidic residues" evidence="23">
    <location>
        <begin position="1202"/>
        <end position="1211"/>
    </location>
</feature>
<dbReference type="Pfam" id="PF00307">
    <property type="entry name" value="CH"/>
    <property type="match status" value="1"/>
</dbReference>
<dbReference type="InterPro" id="IPR036872">
    <property type="entry name" value="CH_dom_sf"/>
</dbReference>
<dbReference type="Pfam" id="PF25413">
    <property type="entry name" value="Rossman_Mical"/>
    <property type="match status" value="1"/>
</dbReference>
<evidence type="ECO:0000256" key="13">
    <source>
        <dbReference type="ARBA" id="ARBA00023002"/>
    </source>
</evidence>
<dbReference type="Proteomes" id="UP000504624">
    <property type="component" value="Unplaced"/>
</dbReference>
<evidence type="ECO:0000259" key="26">
    <source>
        <dbReference type="PROSITE" id="PS51848"/>
    </source>
</evidence>
<evidence type="ECO:0000259" key="25">
    <source>
        <dbReference type="PROSITE" id="PS50023"/>
    </source>
</evidence>
<dbReference type="PROSITE" id="PS50021">
    <property type="entry name" value="CH"/>
    <property type="match status" value="1"/>
</dbReference>
<feature type="compositionally biased region" description="Basic and acidic residues" evidence="23">
    <location>
        <begin position="1184"/>
        <end position="1201"/>
    </location>
</feature>
<dbReference type="Pfam" id="PF00412">
    <property type="entry name" value="LIM"/>
    <property type="match status" value="1"/>
</dbReference>
<feature type="compositionally biased region" description="Basic and acidic residues" evidence="23">
    <location>
        <begin position="691"/>
        <end position="700"/>
    </location>
</feature>
<feature type="compositionally biased region" description="Basic residues" evidence="23">
    <location>
        <begin position="1788"/>
        <end position="1806"/>
    </location>
</feature>
<evidence type="ECO:0000256" key="21">
    <source>
        <dbReference type="PROSITE-ProRule" id="PRU00125"/>
    </source>
</evidence>
<feature type="compositionally biased region" description="Acidic residues" evidence="23">
    <location>
        <begin position="968"/>
        <end position="981"/>
    </location>
</feature>
<feature type="compositionally biased region" description="Basic and acidic residues" evidence="23">
    <location>
        <begin position="1620"/>
        <end position="1632"/>
    </location>
</feature>
<dbReference type="GO" id="GO:0005634">
    <property type="term" value="C:nucleus"/>
    <property type="evidence" value="ECO:0007669"/>
    <property type="project" value="UniProtKB-SubCell"/>
</dbReference>
<feature type="compositionally biased region" description="Basic and acidic residues" evidence="23">
    <location>
        <begin position="1247"/>
        <end position="1258"/>
    </location>
</feature>
<evidence type="ECO:0000256" key="6">
    <source>
        <dbReference type="ARBA" id="ARBA00022483"/>
    </source>
</evidence>
<feature type="compositionally biased region" description="Basic and acidic residues" evidence="23">
    <location>
        <begin position="668"/>
        <end position="678"/>
    </location>
</feature>
<dbReference type="Pfam" id="PF12130">
    <property type="entry name" value="bMERB_dom"/>
    <property type="match status" value="1"/>
</dbReference>
<feature type="compositionally biased region" description="Acidic residues" evidence="23">
    <location>
        <begin position="1024"/>
        <end position="1046"/>
    </location>
</feature>
<protein>
    <recommendedName>
        <fullName evidence="5">F-actin monooxygenase</fullName>
        <ecNumber evidence="5">1.14.13.225</ecNumber>
    </recommendedName>
</protein>
<organism evidence="27 28">
    <name type="scientific">Lepidothrix coronata</name>
    <name type="common">blue-crowned manakin</name>
    <dbReference type="NCBI Taxonomy" id="321398"/>
    <lineage>
        <taxon>Eukaryota</taxon>
        <taxon>Metazoa</taxon>
        <taxon>Chordata</taxon>
        <taxon>Craniata</taxon>
        <taxon>Vertebrata</taxon>
        <taxon>Euteleostomi</taxon>
        <taxon>Archelosauria</taxon>
        <taxon>Archosauria</taxon>
        <taxon>Dinosauria</taxon>
        <taxon>Saurischia</taxon>
        <taxon>Theropoda</taxon>
        <taxon>Coelurosauria</taxon>
        <taxon>Aves</taxon>
        <taxon>Neognathae</taxon>
        <taxon>Neoaves</taxon>
        <taxon>Telluraves</taxon>
        <taxon>Australaves</taxon>
        <taxon>Passeriformes</taxon>
        <taxon>Pipridae</taxon>
        <taxon>Lepidothrix</taxon>
    </lineage>
</organism>
<dbReference type="CDD" id="cd21251">
    <property type="entry name" value="CH_MICAL3"/>
    <property type="match status" value="1"/>
</dbReference>
<dbReference type="InterPro" id="IPR022735">
    <property type="entry name" value="bMERB_dom"/>
</dbReference>
<dbReference type="InterPro" id="IPR050540">
    <property type="entry name" value="F-actin_Monoox_Mical"/>
</dbReference>
<dbReference type="SUPFAM" id="SSF51905">
    <property type="entry name" value="FAD/NAD(P)-binding domain"/>
    <property type="match status" value="1"/>
</dbReference>
<dbReference type="Gene3D" id="3.50.50.60">
    <property type="entry name" value="FAD/NAD(P)-binding domain"/>
    <property type="match status" value="1"/>
</dbReference>
<dbReference type="SMART" id="SM01203">
    <property type="entry name" value="DUF3585"/>
    <property type="match status" value="1"/>
</dbReference>
<evidence type="ECO:0000256" key="2">
    <source>
        <dbReference type="ARBA" id="ARBA00004123"/>
    </source>
</evidence>
<dbReference type="GeneID" id="108492407"/>
<evidence type="ECO:0000256" key="23">
    <source>
        <dbReference type="SAM" id="MobiDB-lite"/>
    </source>
</evidence>
<feature type="compositionally biased region" description="Low complexity" evidence="23">
    <location>
        <begin position="1777"/>
        <end position="1787"/>
    </location>
</feature>
<dbReference type="GO" id="GO:0003779">
    <property type="term" value="F:actin binding"/>
    <property type="evidence" value="ECO:0007669"/>
    <property type="project" value="UniProtKB-KW"/>
</dbReference>
<dbReference type="InterPro" id="IPR057494">
    <property type="entry name" value="Rossman_Mical"/>
</dbReference>
<feature type="region of interest" description="Disordered" evidence="23">
    <location>
        <begin position="1750"/>
        <end position="1868"/>
    </location>
</feature>
<feature type="compositionally biased region" description="Low complexity" evidence="23">
    <location>
        <begin position="1293"/>
        <end position="1309"/>
    </location>
</feature>
<evidence type="ECO:0000256" key="10">
    <source>
        <dbReference type="ARBA" id="ARBA00022827"/>
    </source>
</evidence>
<keyword evidence="9 21" id="KW-0479">Metal-binding</keyword>
<feature type="region of interest" description="Disordered" evidence="23">
    <location>
        <begin position="1270"/>
        <end position="1351"/>
    </location>
</feature>
<feature type="compositionally biased region" description="Low complexity" evidence="23">
    <location>
        <begin position="982"/>
        <end position="991"/>
    </location>
</feature>
<dbReference type="FunFam" id="2.10.110.10:FF:000043">
    <property type="entry name" value="protein-methionine sulfoxide oxidase MICAL3 isoform X2"/>
    <property type="match status" value="1"/>
</dbReference>
<dbReference type="CDD" id="cd09439">
    <property type="entry name" value="LIM_Mical"/>
    <property type="match status" value="1"/>
</dbReference>
<feature type="compositionally biased region" description="Acidic residues" evidence="23">
    <location>
        <begin position="1605"/>
        <end position="1619"/>
    </location>
</feature>
<dbReference type="SMART" id="SM00132">
    <property type="entry name" value="LIM"/>
    <property type="match status" value="1"/>
</dbReference>
<dbReference type="Gene3D" id="1.10.418.10">
    <property type="entry name" value="Calponin-like domain"/>
    <property type="match status" value="1"/>
</dbReference>
<dbReference type="InterPro" id="IPR001781">
    <property type="entry name" value="Znf_LIM"/>
</dbReference>
<dbReference type="Pfam" id="PF01494">
    <property type="entry name" value="FAD_binding_3"/>
    <property type="match status" value="1"/>
</dbReference>
<evidence type="ECO:0000256" key="18">
    <source>
        <dbReference type="ARBA" id="ARBA00023212"/>
    </source>
</evidence>
<feature type="compositionally biased region" description="Basic and acidic residues" evidence="23">
    <location>
        <begin position="1279"/>
        <end position="1288"/>
    </location>
</feature>
<keyword evidence="17" id="KW-0009">Actin-binding</keyword>
<dbReference type="PROSITE" id="PS51848">
    <property type="entry name" value="BMERB"/>
    <property type="match status" value="1"/>
</dbReference>
<evidence type="ECO:0000256" key="20">
    <source>
        <dbReference type="ARBA" id="ARBA00049522"/>
    </source>
</evidence>
<evidence type="ECO:0000256" key="1">
    <source>
        <dbReference type="ARBA" id="ARBA00001974"/>
    </source>
</evidence>
<keyword evidence="11 21" id="KW-0862">Zinc</keyword>
<feature type="region of interest" description="Disordered" evidence="23">
    <location>
        <begin position="1418"/>
        <end position="1666"/>
    </location>
</feature>
<keyword evidence="16 22" id="KW-0175">Coiled coil</keyword>
<feature type="compositionally biased region" description="Low complexity" evidence="23">
    <location>
        <begin position="1501"/>
        <end position="1513"/>
    </location>
</feature>